<protein>
    <recommendedName>
        <fullName evidence="3">Phosphatidic acid phosphatase type 2/haloperoxidase domain-containing protein</fullName>
    </recommendedName>
</protein>
<dbReference type="Gene3D" id="1.20.144.10">
    <property type="entry name" value="Phosphatidic acid phosphatase type 2/haloperoxidase"/>
    <property type="match status" value="2"/>
</dbReference>
<reference evidence="4 5" key="1">
    <citation type="journal article" date="2021" name="Int. J. Syst. Evol. Microbiol.">
        <title>Reticulibacter mediterranei gen. nov., sp. nov., within the new family Reticulibacteraceae fam. nov., and Ktedonospora formicarum gen. nov., sp. nov., Ktedonobacter robiniae sp. nov., Dictyobacter formicarum sp. nov. and Dictyobacter arantiisoli sp. nov., belonging to the class Ktedonobacteria.</title>
        <authorList>
            <person name="Yabe S."/>
            <person name="Zheng Y."/>
            <person name="Wang C.M."/>
            <person name="Sakai Y."/>
            <person name="Abe K."/>
            <person name="Yokota A."/>
            <person name="Donadio S."/>
            <person name="Cavaletti L."/>
            <person name="Monciardini P."/>
        </authorList>
    </citation>
    <scope>NUCLEOTIDE SEQUENCE [LARGE SCALE GENOMIC DNA]</scope>
    <source>
        <strain evidence="4 5">SOSP1-9</strain>
    </source>
</reference>
<feature type="compositionally biased region" description="Polar residues" evidence="1">
    <location>
        <begin position="265"/>
        <end position="277"/>
    </location>
</feature>
<feature type="domain" description="Phosphatidic acid phosphatase type 2/haloperoxidase" evidence="3">
    <location>
        <begin position="121"/>
        <end position="238"/>
    </location>
</feature>
<feature type="transmembrane region" description="Helical" evidence="2">
    <location>
        <begin position="169"/>
        <end position="187"/>
    </location>
</feature>
<evidence type="ECO:0000256" key="2">
    <source>
        <dbReference type="SAM" id="Phobius"/>
    </source>
</evidence>
<feature type="transmembrane region" description="Helical" evidence="2">
    <location>
        <begin position="194"/>
        <end position="215"/>
    </location>
</feature>
<sequence>MKQEKPANEQIQNNVQDKVEKVQQEVTESREPWYMVSRRTQFLIAAYLIIFAAFSALAWFVHVHPILSVDVVITKEFQESKKPILSNLMVAVSYLGNQSILFFALIVLTALAFWVVRLRLEALFIIGLSAVSTLLNILLKYIVSRPRPNANLVEVFQRATGQSFPSGHVMSYVAFWGLIFSLGLILFKRNRWWNYALLIIPAFFVVLVGPSRIYLGDHWASDVLGGYLFGGLLLGLALWLYMFLKGRGVLAPKTRKPGEQMLDPQPSNHGSHQPARS</sequence>
<evidence type="ECO:0000256" key="1">
    <source>
        <dbReference type="SAM" id="MobiDB-lite"/>
    </source>
</evidence>
<accession>A0ABQ3VSS0</accession>
<keyword evidence="5" id="KW-1185">Reference proteome</keyword>
<dbReference type="EMBL" id="BNJJ01000027">
    <property type="protein sequence ID" value="GHO88744.1"/>
    <property type="molecule type" value="Genomic_DNA"/>
</dbReference>
<dbReference type="CDD" id="cd03392">
    <property type="entry name" value="PAP2_like_2"/>
    <property type="match status" value="1"/>
</dbReference>
<name>A0ABQ3VSS0_9CHLR</name>
<keyword evidence="2" id="KW-0472">Membrane</keyword>
<dbReference type="Pfam" id="PF01569">
    <property type="entry name" value="PAP2"/>
    <property type="match status" value="1"/>
</dbReference>
<evidence type="ECO:0000313" key="4">
    <source>
        <dbReference type="EMBL" id="GHO88744.1"/>
    </source>
</evidence>
<gene>
    <name evidence="4" type="ORF">KSZ_67500</name>
</gene>
<dbReference type="InterPro" id="IPR036938">
    <property type="entry name" value="PAP2/HPO_sf"/>
</dbReference>
<dbReference type="InterPro" id="IPR000326">
    <property type="entry name" value="PAP2/HPO"/>
</dbReference>
<keyword evidence="2" id="KW-0812">Transmembrane</keyword>
<proteinExistence type="predicted"/>
<comment type="caution">
    <text evidence="4">The sequence shown here is derived from an EMBL/GenBank/DDBJ whole genome shotgun (WGS) entry which is preliminary data.</text>
</comment>
<feature type="transmembrane region" description="Helical" evidence="2">
    <location>
        <begin position="123"/>
        <end position="143"/>
    </location>
</feature>
<keyword evidence="2" id="KW-1133">Transmembrane helix</keyword>
<evidence type="ECO:0000313" key="5">
    <source>
        <dbReference type="Proteomes" id="UP000635565"/>
    </source>
</evidence>
<feature type="transmembrane region" description="Helical" evidence="2">
    <location>
        <begin position="42"/>
        <end position="61"/>
    </location>
</feature>
<feature type="transmembrane region" description="Helical" evidence="2">
    <location>
        <begin position="227"/>
        <end position="244"/>
    </location>
</feature>
<dbReference type="Proteomes" id="UP000635565">
    <property type="component" value="Unassembled WGS sequence"/>
</dbReference>
<evidence type="ECO:0000259" key="3">
    <source>
        <dbReference type="SMART" id="SM00014"/>
    </source>
</evidence>
<dbReference type="SMART" id="SM00014">
    <property type="entry name" value="acidPPc"/>
    <property type="match status" value="1"/>
</dbReference>
<dbReference type="PANTHER" id="PTHR14969:SF13">
    <property type="entry name" value="AT30094P"/>
    <property type="match status" value="1"/>
</dbReference>
<feature type="region of interest" description="Disordered" evidence="1">
    <location>
        <begin position="255"/>
        <end position="277"/>
    </location>
</feature>
<dbReference type="SUPFAM" id="SSF48317">
    <property type="entry name" value="Acid phosphatase/Vanadium-dependent haloperoxidase"/>
    <property type="match status" value="1"/>
</dbReference>
<dbReference type="PANTHER" id="PTHR14969">
    <property type="entry name" value="SPHINGOSINE-1-PHOSPHATE PHOSPHOHYDROLASE"/>
    <property type="match status" value="1"/>
</dbReference>
<organism evidence="4 5">
    <name type="scientific">Dictyobacter formicarum</name>
    <dbReference type="NCBI Taxonomy" id="2778368"/>
    <lineage>
        <taxon>Bacteria</taxon>
        <taxon>Bacillati</taxon>
        <taxon>Chloroflexota</taxon>
        <taxon>Ktedonobacteria</taxon>
        <taxon>Ktedonobacterales</taxon>
        <taxon>Dictyobacteraceae</taxon>
        <taxon>Dictyobacter</taxon>
    </lineage>
</organism>
<dbReference type="RefSeq" id="WP_201366294.1">
    <property type="nucleotide sequence ID" value="NZ_BNJJ01000027.1"/>
</dbReference>
<feature type="transmembrane region" description="Helical" evidence="2">
    <location>
        <begin position="95"/>
        <end position="116"/>
    </location>
</feature>